<feature type="region of interest" description="Disordered" evidence="2">
    <location>
        <begin position="33"/>
        <end position="156"/>
    </location>
</feature>
<dbReference type="EMBL" id="PYSW02000008">
    <property type="protein sequence ID" value="KAG2389074.1"/>
    <property type="molecule type" value="Genomic_DNA"/>
</dbReference>
<feature type="region of interest" description="Disordered" evidence="2">
    <location>
        <begin position="177"/>
        <end position="225"/>
    </location>
</feature>
<feature type="compositionally biased region" description="Polar residues" evidence="2">
    <location>
        <begin position="37"/>
        <end position="50"/>
    </location>
</feature>
<protein>
    <submittedName>
        <fullName evidence="3">Uncharacterized protein</fullName>
    </submittedName>
</protein>
<proteinExistence type="predicted"/>
<organism evidence="3 4">
    <name type="scientific">Naegleria lovaniensis</name>
    <name type="common">Amoeba</name>
    <dbReference type="NCBI Taxonomy" id="51637"/>
    <lineage>
        <taxon>Eukaryota</taxon>
        <taxon>Discoba</taxon>
        <taxon>Heterolobosea</taxon>
        <taxon>Tetramitia</taxon>
        <taxon>Eutetramitia</taxon>
        <taxon>Vahlkampfiidae</taxon>
        <taxon>Naegleria</taxon>
    </lineage>
</organism>
<evidence type="ECO:0000256" key="2">
    <source>
        <dbReference type="SAM" id="MobiDB-lite"/>
    </source>
</evidence>
<dbReference type="AlphaFoldDB" id="A0AA88H0J4"/>
<feature type="compositionally biased region" description="Basic and acidic residues" evidence="2">
    <location>
        <begin position="142"/>
        <end position="156"/>
    </location>
</feature>
<dbReference type="GeneID" id="68106927"/>
<feature type="coiled-coil region" evidence="1">
    <location>
        <begin position="267"/>
        <end position="308"/>
    </location>
</feature>
<name>A0AA88H0J4_NAELO</name>
<evidence type="ECO:0000313" key="3">
    <source>
        <dbReference type="EMBL" id="KAG2389074.1"/>
    </source>
</evidence>
<accession>A0AA88H0J4</accession>
<comment type="caution">
    <text evidence="3">The sequence shown here is derived from an EMBL/GenBank/DDBJ whole genome shotgun (WGS) entry which is preliminary data.</text>
</comment>
<reference evidence="3 4" key="1">
    <citation type="journal article" date="2018" name="BMC Genomics">
        <title>The genome of Naegleria lovaniensis, the basis for a comparative approach to unravel pathogenicity factors of the human pathogenic amoeba N. fowleri.</title>
        <authorList>
            <person name="Liechti N."/>
            <person name="Schurch N."/>
            <person name="Bruggmann R."/>
            <person name="Wittwer M."/>
        </authorList>
    </citation>
    <scope>NUCLEOTIDE SEQUENCE [LARGE SCALE GENOMIC DNA]</scope>
    <source>
        <strain evidence="3 4">ATCC 30569</strain>
    </source>
</reference>
<dbReference type="RefSeq" id="XP_044553066.1">
    <property type="nucleotide sequence ID" value="XM_044690465.1"/>
</dbReference>
<feature type="compositionally biased region" description="Basic residues" evidence="2">
    <location>
        <begin position="1"/>
        <end position="12"/>
    </location>
</feature>
<keyword evidence="1" id="KW-0175">Coiled coil</keyword>
<evidence type="ECO:0000313" key="4">
    <source>
        <dbReference type="Proteomes" id="UP000816034"/>
    </source>
</evidence>
<gene>
    <name evidence="3" type="ORF">C9374_014474</name>
</gene>
<feature type="compositionally biased region" description="Basic and acidic residues" evidence="2">
    <location>
        <begin position="114"/>
        <end position="123"/>
    </location>
</feature>
<evidence type="ECO:0000256" key="1">
    <source>
        <dbReference type="SAM" id="Coils"/>
    </source>
</evidence>
<feature type="compositionally biased region" description="Polar residues" evidence="2">
    <location>
        <begin position="73"/>
        <end position="113"/>
    </location>
</feature>
<dbReference type="Proteomes" id="UP000816034">
    <property type="component" value="Unassembled WGS sequence"/>
</dbReference>
<sequence>MKKSSSLKKPSRGHLLYKDERIESKEIVEVERLSAEVNGSNGSVPDNAKTSSSDINDDDESEFWKRMSMSADEYSTIQQHIIPRSNKTQHQSPNKEQSSSIVSNGKIYSSRSKASMDEDDNKKQSSLSKPSERVGNVTTSPENRDDLGRDPYRNYARGSDEIDAKLSVIRERVMRRLSPARISDRNESSHSTSSSPTRDNHSPSVSLRNNRGIQSNSQNNDATFEFQNDVEKQRLRYMVIKLQKEYQNTRIRERRATKLARSLSELITKHQNYVNNLKKKYVEKEREVVDLKDTIEELNGALQRCQMTAQSQNSTKSLIEKISTNFDSILEAINSKTELMQIIDAQKEEISQNMLTIKKLFNPLQQPSREE</sequence>
<feature type="compositionally biased region" description="Polar residues" evidence="2">
    <location>
        <begin position="202"/>
        <end position="225"/>
    </location>
</feature>
<keyword evidence="4" id="KW-1185">Reference proteome</keyword>
<feature type="region of interest" description="Disordered" evidence="2">
    <location>
        <begin position="1"/>
        <end position="20"/>
    </location>
</feature>